<keyword evidence="2" id="KW-1185">Reference proteome</keyword>
<protein>
    <submittedName>
        <fullName evidence="1">Uncharacterized protein</fullName>
    </submittedName>
</protein>
<reference evidence="1 2" key="1">
    <citation type="submission" date="2023-02" db="EMBL/GenBank/DDBJ databases">
        <title>LHISI_Scaffold_Assembly.</title>
        <authorList>
            <person name="Stuart O.P."/>
            <person name="Cleave R."/>
            <person name="Magrath M.J.L."/>
            <person name="Mikheyev A.S."/>
        </authorList>
    </citation>
    <scope>NUCLEOTIDE SEQUENCE [LARGE SCALE GENOMIC DNA]</scope>
    <source>
        <strain evidence="1">Daus_M_001</strain>
        <tissue evidence="1">Leg muscle</tissue>
    </source>
</reference>
<comment type="caution">
    <text evidence="1">The sequence shown here is derived from an EMBL/GenBank/DDBJ whole genome shotgun (WGS) entry which is preliminary data.</text>
</comment>
<accession>A0ABQ9IN70</accession>
<dbReference type="Proteomes" id="UP001159363">
    <property type="component" value="Chromosome 1"/>
</dbReference>
<evidence type="ECO:0000313" key="1">
    <source>
        <dbReference type="EMBL" id="KAJ8898122.1"/>
    </source>
</evidence>
<name>A0ABQ9IN70_9NEOP</name>
<dbReference type="EMBL" id="JARBHB010000001">
    <property type="protein sequence ID" value="KAJ8898122.1"/>
    <property type="molecule type" value="Genomic_DNA"/>
</dbReference>
<evidence type="ECO:0000313" key="2">
    <source>
        <dbReference type="Proteomes" id="UP001159363"/>
    </source>
</evidence>
<sequence>MLARSTIVLQRKVTRTRIAQKRSMRKKCANCRGDKRAHPQGGLQGLYSISVGKRNVNSTNRLWLLIC</sequence>
<gene>
    <name evidence="1" type="ORF">PR048_003482</name>
</gene>
<organism evidence="1 2">
    <name type="scientific">Dryococelus australis</name>
    <dbReference type="NCBI Taxonomy" id="614101"/>
    <lineage>
        <taxon>Eukaryota</taxon>
        <taxon>Metazoa</taxon>
        <taxon>Ecdysozoa</taxon>
        <taxon>Arthropoda</taxon>
        <taxon>Hexapoda</taxon>
        <taxon>Insecta</taxon>
        <taxon>Pterygota</taxon>
        <taxon>Neoptera</taxon>
        <taxon>Polyneoptera</taxon>
        <taxon>Phasmatodea</taxon>
        <taxon>Verophasmatodea</taxon>
        <taxon>Anareolatae</taxon>
        <taxon>Phasmatidae</taxon>
        <taxon>Eurycanthinae</taxon>
        <taxon>Dryococelus</taxon>
    </lineage>
</organism>
<proteinExistence type="predicted"/>